<evidence type="ECO:0000313" key="2">
    <source>
        <dbReference type="Proteomes" id="UP000287872"/>
    </source>
</evidence>
<dbReference type="Proteomes" id="UP000287872">
    <property type="component" value="Unassembled WGS sequence"/>
</dbReference>
<sequence length="71" mass="8374">MKNSLVLGRCDYQYTREPILYGWKPTAGHKFYGDRKQKNTWNFDRPRGYSDNGLILKPLQTAYSECLAELR</sequence>
<dbReference type="EMBL" id="BHYK01000041">
    <property type="protein sequence ID" value="GCD12783.1"/>
    <property type="molecule type" value="Genomic_DNA"/>
</dbReference>
<organism evidence="1 2">
    <name type="scientific">Clostridium tagluense</name>
    <dbReference type="NCBI Taxonomy" id="360422"/>
    <lineage>
        <taxon>Bacteria</taxon>
        <taxon>Bacillati</taxon>
        <taxon>Bacillota</taxon>
        <taxon>Clostridia</taxon>
        <taxon>Eubacteriales</taxon>
        <taxon>Clostridiaceae</taxon>
        <taxon>Clostridium</taxon>
    </lineage>
</organism>
<dbReference type="AlphaFoldDB" id="A0A401UTA6"/>
<keyword evidence="2" id="KW-1185">Reference proteome</keyword>
<reference evidence="1 2" key="1">
    <citation type="submission" date="2018-11" db="EMBL/GenBank/DDBJ databases">
        <title>Genome sequencing and assembly of Clostridium tagluense strain A121.</title>
        <authorList>
            <person name="Murakami T."/>
            <person name="Segawa T."/>
            <person name="Shcherbakova V.A."/>
            <person name="Mori H."/>
            <person name="Yoshimura Y."/>
        </authorList>
    </citation>
    <scope>NUCLEOTIDE SEQUENCE [LARGE SCALE GENOMIC DNA]</scope>
    <source>
        <strain evidence="1 2">A121</strain>
    </source>
</reference>
<accession>A0A401UTA6</accession>
<dbReference type="RefSeq" id="WP_373861719.1">
    <property type="nucleotide sequence ID" value="NZ_BHYK01000041.1"/>
</dbReference>
<proteinExistence type="predicted"/>
<gene>
    <name evidence="1" type="ORF">Ctaglu_44060</name>
</gene>
<protein>
    <submittedName>
        <fullName evidence="1">Uncharacterized protein</fullName>
    </submittedName>
</protein>
<evidence type="ECO:0000313" key="1">
    <source>
        <dbReference type="EMBL" id="GCD12783.1"/>
    </source>
</evidence>
<comment type="caution">
    <text evidence="1">The sequence shown here is derived from an EMBL/GenBank/DDBJ whole genome shotgun (WGS) entry which is preliminary data.</text>
</comment>
<name>A0A401UTA6_9CLOT</name>